<gene>
    <name evidence="1" type="ORF">EZS28_013493</name>
</gene>
<reference evidence="1 2" key="1">
    <citation type="submission" date="2019-03" db="EMBL/GenBank/DDBJ databases">
        <title>Single cell metagenomics reveals metabolic interactions within the superorganism composed of flagellate Streblomastix strix and complex community of Bacteroidetes bacteria on its surface.</title>
        <authorList>
            <person name="Treitli S.C."/>
            <person name="Kolisko M."/>
            <person name="Husnik F."/>
            <person name="Keeling P."/>
            <person name="Hampl V."/>
        </authorList>
    </citation>
    <scope>NUCLEOTIDE SEQUENCE [LARGE SCALE GENOMIC DNA]</scope>
    <source>
        <strain evidence="1">ST1C</strain>
    </source>
</reference>
<evidence type="ECO:0000313" key="2">
    <source>
        <dbReference type="Proteomes" id="UP000324800"/>
    </source>
</evidence>
<dbReference type="EMBL" id="SNRW01003034">
    <property type="protein sequence ID" value="KAA6390979.1"/>
    <property type="molecule type" value="Genomic_DNA"/>
</dbReference>
<dbReference type="Proteomes" id="UP000324800">
    <property type="component" value="Unassembled WGS sequence"/>
</dbReference>
<proteinExistence type="predicted"/>
<comment type="caution">
    <text evidence="1">The sequence shown here is derived from an EMBL/GenBank/DDBJ whole genome shotgun (WGS) entry which is preliminary data.</text>
</comment>
<organism evidence="1 2">
    <name type="scientific">Streblomastix strix</name>
    <dbReference type="NCBI Taxonomy" id="222440"/>
    <lineage>
        <taxon>Eukaryota</taxon>
        <taxon>Metamonada</taxon>
        <taxon>Preaxostyla</taxon>
        <taxon>Oxymonadida</taxon>
        <taxon>Streblomastigidae</taxon>
        <taxon>Streblomastix</taxon>
    </lineage>
</organism>
<name>A0A5J4W9E7_9EUKA</name>
<sequence>MCKLSMFEILQYLQRQFCYHAKWVQIRIDQNTPVTTYANFSIIKENLKVKESYVPVAVMITPDWLIFNWFIKLRQVIPWKLDIGKSPQVLLMVG</sequence>
<protein>
    <submittedName>
        <fullName evidence="1">Uncharacterized protein</fullName>
    </submittedName>
</protein>
<dbReference type="AlphaFoldDB" id="A0A5J4W9E7"/>
<evidence type="ECO:0000313" key="1">
    <source>
        <dbReference type="EMBL" id="KAA6390979.1"/>
    </source>
</evidence>
<accession>A0A5J4W9E7</accession>